<dbReference type="AlphaFoldDB" id="A0A085NL94"/>
<dbReference type="InterPro" id="IPR036397">
    <property type="entry name" value="RNaseH_sf"/>
</dbReference>
<dbReference type="EMBL" id="KL367489">
    <property type="protein sequence ID" value="KFD70240.1"/>
    <property type="molecule type" value="Genomic_DNA"/>
</dbReference>
<dbReference type="Gene3D" id="3.30.420.10">
    <property type="entry name" value="Ribonuclease H-like superfamily/Ribonuclease H"/>
    <property type="match status" value="1"/>
</dbReference>
<sequence>MIPMYVNWQRVRRCITLRAAGTFLKLMKVLLSVCWCARRAIHQKILKLVEAITADVYCHELTIMLQSLQSFWPELAGRKAQLLPHDNARPFTADEAPKVLEEFGNSASTSSSALSGPIA</sequence>
<gene>
    <name evidence="1" type="ORF">M514_09802</name>
</gene>
<evidence type="ECO:0000313" key="1">
    <source>
        <dbReference type="EMBL" id="KFD70240.1"/>
    </source>
</evidence>
<reference evidence="1" key="1">
    <citation type="journal article" date="2014" name="Nat. Genet.">
        <title>Genome and transcriptome of the porcine whipworm Trichuris suis.</title>
        <authorList>
            <person name="Jex A.R."/>
            <person name="Nejsum P."/>
            <person name="Schwarz E.M."/>
            <person name="Hu L."/>
            <person name="Young N.D."/>
            <person name="Hall R.S."/>
            <person name="Korhonen P.K."/>
            <person name="Liao S."/>
            <person name="Thamsborg S."/>
            <person name="Xia J."/>
            <person name="Xu P."/>
            <person name="Wang S."/>
            <person name="Scheerlinck J.P."/>
            <person name="Hofmann A."/>
            <person name="Sternberg P.W."/>
            <person name="Wang J."/>
            <person name="Gasser R.B."/>
        </authorList>
    </citation>
    <scope>NUCLEOTIDE SEQUENCE [LARGE SCALE GENOMIC DNA]</scope>
    <source>
        <strain evidence="1">DCEP-RM93F</strain>
    </source>
</reference>
<dbReference type="Proteomes" id="UP000030758">
    <property type="component" value="Unassembled WGS sequence"/>
</dbReference>
<protein>
    <submittedName>
        <fullName evidence="1">Uncharacterized protein</fullName>
    </submittedName>
</protein>
<dbReference type="GO" id="GO:0003676">
    <property type="term" value="F:nucleic acid binding"/>
    <property type="evidence" value="ECO:0007669"/>
    <property type="project" value="InterPro"/>
</dbReference>
<organism evidence="1">
    <name type="scientific">Trichuris suis</name>
    <name type="common">pig whipworm</name>
    <dbReference type="NCBI Taxonomy" id="68888"/>
    <lineage>
        <taxon>Eukaryota</taxon>
        <taxon>Metazoa</taxon>
        <taxon>Ecdysozoa</taxon>
        <taxon>Nematoda</taxon>
        <taxon>Enoplea</taxon>
        <taxon>Dorylaimia</taxon>
        <taxon>Trichinellida</taxon>
        <taxon>Trichuridae</taxon>
        <taxon>Trichuris</taxon>
    </lineage>
</organism>
<accession>A0A085NL94</accession>
<proteinExistence type="predicted"/>
<name>A0A085NL94_9BILA</name>